<dbReference type="SUPFAM" id="SSF53098">
    <property type="entry name" value="Ribonuclease H-like"/>
    <property type="match status" value="1"/>
</dbReference>
<dbReference type="PANTHER" id="PTHR42648:SF18">
    <property type="entry name" value="RETROTRANSPOSON, UNCLASSIFIED-LIKE PROTEIN"/>
    <property type="match status" value="1"/>
</dbReference>
<dbReference type="GO" id="GO:0003676">
    <property type="term" value="F:nucleic acid binding"/>
    <property type="evidence" value="ECO:0007669"/>
    <property type="project" value="InterPro"/>
</dbReference>
<dbReference type="InterPro" id="IPR036397">
    <property type="entry name" value="RNaseH_sf"/>
</dbReference>
<sequence>MKNKNREFLLDWDKLEFCAYLCAMNQDELWYKRLGHFRCSTLDIMQKKEIVKRTPFMQGATAMHEICQLGKRVELPLPIGKTWGATEKLQLIQTDIFGDIKIEYQFSVTYAPQQNGVSETKNGTIMDMPRCMLFEKSMLLKFCADLLNMLPR</sequence>
<reference evidence="1" key="2">
    <citation type="journal article" date="2024" name="Plant">
        <title>Genomic evolution and insights into agronomic trait innovations of Sesamum species.</title>
        <authorList>
            <person name="Miao H."/>
            <person name="Wang L."/>
            <person name="Qu L."/>
            <person name="Liu H."/>
            <person name="Sun Y."/>
            <person name="Le M."/>
            <person name="Wang Q."/>
            <person name="Wei S."/>
            <person name="Zheng Y."/>
            <person name="Lin W."/>
            <person name="Duan Y."/>
            <person name="Cao H."/>
            <person name="Xiong S."/>
            <person name="Wang X."/>
            <person name="Wei L."/>
            <person name="Li C."/>
            <person name="Ma Q."/>
            <person name="Ju M."/>
            <person name="Zhao R."/>
            <person name="Li G."/>
            <person name="Mu C."/>
            <person name="Tian Q."/>
            <person name="Mei H."/>
            <person name="Zhang T."/>
            <person name="Gao T."/>
            <person name="Zhang H."/>
        </authorList>
    </citation>
    <scope>NUCLEOTIDE SEQUENCE</scope>
    <source>
        <strain evidence="1">G01</strain>
    </source>
</reference>
<accession>A0AAW2KQX0</accession>
<dbReference type="InterPro" id="IPR012337">
    <property type="entry name" value="RNaseH-like_sf"/>
</dbReference>
<dbReference type="AlphaFoldDB" id="A0AAW2KQX0"/>
<dbReference type="Gene3D" id="3.30.420.10">
    <property type="entry name" value="Ribonuclease H-like superfamily/Ribonuclease H"/>
    <property type="match status" value="1"/>
</dbReference>
<name>A0AAW2KQX0_9LAMI</name>
<reference evidence="1" key="1">
    <citation type="submission" date="2020-06" db="EMBL/GenBank/DDBJ databases">
        <authorList>
            <person name="Li T."/>
            <person name="Hu X."/>
            <person name="Zhang T."/>
            <person name="Song X."/>
            <person name="Zhang H."/>
            <person name="Dai N."/>
            <person name="Sheng W."/>
            <person name="Hou X."/>
            <person name="Wei L."/>
        </authorList>
    </citation>
    <scope>NUCLEOTIDE SEQUENCE</scope>
    <source>
        <strain evidence="1">G01</strain>
        <tissue evidence="1">Leaf</tissue>
    </source>
</reference>
<protein>
    <submittedName>
        <fullName evidence="1">Uncharacterized protein</fullName>
    </submittedName>
</protein>
<comment type="caution">
    <text evidence="1">The sequence shown here is derived from an EMBL/GenBank/DDBJ whole genome shotgun (WGS) entry which is preliminary data.</text>
</comment>
<dbReference type="InterPro" id="IPR039537">
    <property type="entry name" value="Retrotran_Ty1/copia-like"/>
</dbReference>
<proteinExistence type="predicted"/>
<organism evidence="1">
    <name type="scientific">Sesamum angustifolium</name>
    <dbReference type="NCBI Taxonomy" id="2727405"/>
    <lineage>
        <taxon>Eukaryota</taxon>
        <taxon>Viridiplantae</taxon>
        <taxon>Streptophyta</taxon>
        <taxon>Embryophyta</taxon>
        <taxon>Tracheophyta</taxon>
        <taxon>Spermatophyta</taxon>
        <taxon>Magnoliopsida</taxon>
        <taxon>eudicotyledons</taxon>
        <taxon>Gunneridae</taxon>
        <taxon>Pentapetalae</taxon>
        <taxon>asterids</taxon>
        <taxon>lamiids</taxon>
        <taxon>Lamiales</taxon>
        <taxon>Pedaliaceae</taxon>
        <taxon>Sesamum</taxon>
    </lineage>
</organism>
<dbReference type="PANTHER" id="PTHR42648">
    <property type="entry name" value="TRANSPOSASE, PUTATIVE-RELATED"/>
    <property type="match status" value="1"/>
</dbReference>
<dbReference type="EMBL" id="JACGWK010000036">
    <property type="protein sequence ID" value="KAL0308063.1"/>
    <property type="molecule type" value="Genomic_DNA"/>
</dbReference>
<evidence type="ECO:0000313" key="1">
    <source>
        <dbReference type="EMBL" id="KAL0308063.1"/>
    </source>
</evidence>
<gene>
    <name evidence="1" type="ORF">Sangu_2996000</name>
</gene>